<gene>
    <name evidence="2" type="primary">ydaF_1</name>
    <name evidence="2" type="ORF">A6302_00076</name>
</gene>
<keyword evidence="2" id="KW-0012">Acyltransferase</keyword>
<dbReference type="Gene3D" id="3.40.630.30">
    <property type="match status" value="1"/>
</dbReference>
<keyword evidence="3" id="KW-1185">Reference proteome</keyword>
<dbReference type="InterPro" id="IPR051531">
    <property type="entry name" value="N-acetyltransferase"/>
</dbReference>
<dbReference type="RefSeq" id="WP_069305359.1">
    <property type="nucleotide sequence ID" value="NZ_MCRJ01000001.1"/>
</dbReference>
<dbReference type="Proteomes" id="UP000094622">
    <property type="component" value="Unassembled WGS sequence"/>
</dbReference>
<comment type="caution">
    <text evidence="2">The sequence shown here is derived from an EMBL/GenBank/DDBJ whole genome shotgun (WGS) entry which is preliminary data.</text>
</comment>
<dbReference type="InterPro" id="IPR000182">
    <property type="entry name" value="GNAT_dom"/>
</dbReference>
<dbReference type="AlphaFoldDB" id="A0A1E3H8H0"/>
<reference evidence="2 3" key="1">
    <citation type="submission" date="2016-07" db="EMBL/GenBank/DDBJ databases">
        <title>Draft Genome Sequence of Methylobrevis pamukkalensis PK2.</title>
        <authorList>
            <person name="Vasilenko O.V."/>
            <person name="Doronina N.V."/>
            <person name="Shmareva M.N."/>
            <person name="Tarlachkov S.V."/>
            <person name="Mustakhimov I."/>
            <person name="Trotsenko Y.A."/>
        </authorList>
    </citation>
    <scope>NUCLEOTIDE SEQUENCE [LARGE SCALE GENOMIC DNA]</scope>
    <source>
        <strain evidence="2 3">PK2</strain>
    </source>
</reference>
<feature type="domain" description="N-acetyltransferase" evidence="1">
    <location>
        <begin position="9"/>
        <end position="171"/>
    </location>
</feature>
<evidence type="ECO:0000313" key="2">
    <source>
        <dbReference type="EMBL" id="ODN72584.1"/>
    </source>
</evidence>
<evidence type="ECO:0000259" key="1">
    <source>
        <dbReference type="PROSITE" id="PS51186"/>
    </source>
</evidence>
<evidence type="ECO:0000313" key="3">
    <source>
        <dbReference type="Proteomes" id="UP000094622"/>
    </source>
</evidence>
<keyword evidence="2" id="KW-0808">Transferase</keyword>
<dbReference type="EC" id="2.3.1.-" evidence="2"/>
<dbReference type="PANTHER" id="PTHR43792">
    <property type="entry name" value="GNAT FAMILY, PUTATIVE (AFU_ORTHOLOGUE AFUA_3G00765)-RELATED-RELATED"/>
    <property type="match status" value="1"/>
</dbReference>
<protein>
    <submittedName>
        <fullName evidence="2">Putative ribosomal N-acetyltransferase YdaF</fullName>
        <ecNumber evidence="2">2.3.1.-</ecNumber>
    </submittedName>
</protein>
<dbReference type="GO" id="GO:0016747">
    <property type="term" value="F:acyltransferase activity, transferring groups other than amino-acyl groups"/>
    <property type="evidence" value="ECO:0007669"/>
    <property type="project" value="InterPro"/>
</dbReference>
<dbReference type="OrthoDB" id="9804153at2"/>
<dbReference type="EMBL" id="MCRJ01000001">
    <property type="protein sequence ID" value="ODN72584.1"/>
    <property type="molecule type" value="Genomic_DNA"/>
</dbReference>
<proteinExistence type="predicted"/>
<name>A0A1E3H8H0_9HYPH</name>
<sequence>MRMPTLATPRLRLDATVDADAPAISAALSDPAVAGWLARVPFPYELAHARMFLAHAERSRRSGEAYVFAIRQRAGTDFLGLVGLQGLPGNAEVGYWLAQAHWGNGYATEAVREVLAFAFADLGLRVVRSGVFLGNDASMRVQTKLGFTITGQSLRVCEAKGGALPHIDTILSRDGVAQAPQPGA</sequence>
<dbReference type="PROSITE" id="PS51186">
    <property type="entry name" value="GNAT"/>
    <property type="match status" value="1"/>
</dbReference>
<organism evidence="2 3">
    <name type="scientific">Methylobrevis pamukkalensis</name>
    <dbReference type="NCBI Taxonomy" id="1439726"/>
    <lineage>
        <taxon>Bacteria</taxon>
        <taxon>Pseudomonadati</taxon>
        <taxon>Pseudomonadota</taxon>
        <taxon>Alphaproteobacteria</taxon>
        <taxon>Hyphomicrobiales</taxon>
        <taxon>Pleomorphomonadaceae</taxon>
        <taxon>Methylobrevis</taxon>
    </lineage>
</organism>
<dbReference type="InterPro" id="IPR016181">
    <property type="entry name" value="Acyl_CoA_acyltransferase"/>
</dbReference>
<accession>A0A1E3H8H0</accession>
<dbReference type="Pfam" id="PF13302">
    <property type="entry name" value="Acetyltransf_3"/>
    <property type="match status" value="1"/>
</dbReference>
<dbReference type="SUPFAM" id="SSF55729">
    <property type="entry name" value="Acyl-CoA N-acyltransferases (Nat)"/>
    <property type="match status" value="1"/>
</dbReference>